<protein>
    <submittedName>
        <fullName evidence="1">Uncharacterized protein</fullName>
    </submittedName>
</protein>
<reference evidence="1 2" key="1">
    <citation type="submission" date="2014-07" db="EMBL/GenBank/DDBJ databases">
        <title>Draft genome of Clostridium celerecrescens 152B isolated from sediments associated with methane hydrate from Krishna Godavari basin.</title>
        <authorList>
            <person name="Honkalas V.S."/>
            <person name="Dabir A.P."/>
            <person name="Arora P."/>
            <person name="Dhakephalkar P.K."/>
        </authorList>
    </citation>
    <scope>NUCLEOTIDE SEQUENCE [LARGE SCALE GENOMIC DNA]</scope>
    <source>
        <strain evidence="1 2">152B</strain>
    </source>
</reference>
<gene>
    <name evidence="1" type="ORF">IO98_14975</name>
</gene>
<dbReference type="EMBL" id="JPME01000018">
    <property type="protein sequence ID" value="KEZ89284.1"/>
    <property type="molecule type" value="Genomic_DNA"/>
</dbReference>
<dbReference type="RefSeq" id="WP_038282354.1">
    <property type="nucleotide sequence ID" value="NZ_JPME01000018.1"/>
</dbReference>
<dbReference type="InterPro" id="IPR011856">
    <property type="entry name" value="tRNA_endonuc-like_dom_sf"/>
</dbReference>
<comment type="caution">
    <text evidence="1">The sequence shown here is derived from an EMBL/GenBank/DDBJ whole genome shotgun (WGS) entry which is preliminary data.</text>
</comment>
<dbReference type="GO" id="GO:0003676">
    <property type="term" value="F:nucleic acid binding"/>
    <property type="evidence" value="ECO:0007669"/>
    <property type="project" value="InterPro"/>
</dbReference>
<keyword evidence="2" id="KW-1185">Reference proteome</keyword>
<evidence type="ECO:0000313" key="1">
    <source>
        <dbReference type="EMBL" id="KEZ89284.1"/>
    </source>
</evidence>
<proteinExistence type="predicted"/>
<dbReference type="OrthoDB" id="10010242at2"/>
<dbReference type="AlphaFoldDB" id="A0A084JK00"/>
<name>A0A084JK00_9FIRM</name>
<sequence length="240" mass="28324">MHNWSVLNDSIQSFLKISTLQHEVLHYIEWESMKITISNILRQLEDVREPKDLYSLAAFHQKWHSAMINRIFFSLLNNFRSQFGDFYIDMLMEVFAEAAYVAQDDRRHKEADYVRMIEGGFPDIFPELTLVKREAVFEGFRLDLLAKEPGSGRDVLFEVKLGTADPTPQLLEYAAFFSQPILIGITEKRLLKRREHADVFYFSYSELNQRAVANLRDRFEKPDKAFSYFPSRFDKEFKRG</sequence>
<organism evidence="1 2">
    <name type="scientific">Lacrimispora celerecrescens</name>
    <dbReference type="NCBI Taxonomy" id="29354"/>
    <lineage>
        <taxon>Bacteria</taxon>
        <taxon>Bacillati</taxon>
        <taxon>Bacillota</taxon>
        <taxon>Clostridia</taxon>
        <taxon>Lachnospirales</taxon>
        <taxon>Lachnospiraceae</taxon>
        <taxon>Lacrimispora</taxon>
    </lineage>
</organism>
<dbReference type="Proteomes" id="UP000028525">
    <property type="component" value="Unassembled WGS sequence"/>
</dbReference>
<dbReference type="Gene3D" id="3.40.1350.10">
    <property type="match status" value="1"/>
</dbReference>
<accession>A0A084JK00</accession>
<evidence type="ECO:0000313" key="2">
    <source>
        <dbReference type="Proteomes" id="UP000028525"/>
    </source>
</evidence>